<dbReference type="GO" id="GO:0016020">
    <property type="term" value="C:membrane"/>
    <property type="evidence" value="ECO:0007669"/>
    <property type="project" value="InterPro"/>
</dbReference>
<dbReference type="Pfam" id="PF03203">
    <property type="entry name" value="MerC"/>
    <property type="match status" value="1"/>
</dbReference>
<evidence type="ECO:0000313" key="3">
    <source>
        <dbReference type="Proteomes" id="UP000617628"/>
    </source>
</evidence>
<accession>A0A934RUJ3</accession>
<dbReference type="Proteomes" id="UP000617628">
    <property type="component" value="Unassembled WGS sequence"/>
</dbReference>
<dbReference type="AlphaFoldDB" id="A0A934RUJ3"/>
<protein>
    <submittedName>
        <fullName evidence="2">MerC domain-containing protein</fullName>
    </submittedName>
</protein>
<organism evidence="2 3">
    <name type="scientific">Pelagicoccus mobilis</name>
    <dbReference type="NCBI Taxonomy" id="415221"/>
    <lineage>
        <taxon>Bacteria</taxon>
        <taxon>Pseudomonadati</taxon>
        <taxon>Verrucomicrobiota</taxon>
        <taxon>Opitutia</taxon>
        <taxon>Puniceicoccales</taxon>
        <taxon>Pelagicoccaceae</taxon>
        <taxon>Pelagicoccus</taxon>
    </lineage>
</organism>
<keyword evidence="1" id="KW-0472">Membrane</keyword>
<sequence length="146" mass="16481">MEVVMQEGETKKWDILGIGLSILCGIHCLSVPFLMGVLPMLGLDFMADHGFEWAMMGIIFLVAGVTYFNGYRRHRRAGVWGFFAVGVLIFAVIRPMLSHDHGHDHFHGFEAHHIATIIGGSVFVLGHWKNWHWHKPSCKKECCSGH</sequence>
<keyword evidence="1" id="KW-0812">Transmembrane</keyword>
<evidence type="ECO:0000256" key="1">
    <source>
        <dbReference type="SAM" id="Phobius"/>
    </source>
</evidence>
<comment type="caution">
    <text evidence="2">The sequence shown here is derived from an EMBL/GenBank/DDBJ whole genome shotgun (WGS) entry which is preliminary data.</text>
</comment>
<reference evidence="2" key="1">
    <citation type="submission" date="2021-01" db="EMBL/GenBank/DDBJ databases">
        <title>Modified the classification status of verrucomicrobia.</title>
        <authorList>
            <person name="Feng X."/>
        </authorList>
    </citation>
    <scope>NUCLEOTIDE SEQUENCE</scope>
    <source>
        <strain evidence="2">KCTC 13126</strain>
    </source>
</reference>
<keyword evidence="1" id="KW-1133">Transmembrane helix</keyword>
<keyword evidence="3" id="KW-1185">Reference proteome</keyword>
<dbReference type="EMBL" id="JAENIL010000002">
    <property type="protein sequence ID" value="MBK1875384.1"/>
    <property type="molecule type" value="Genomic_DNA"/>
</dbReference>
<dbReference type="InterPro" id="IPR004891">
    <property type="entry name" value="Mercury-R_MerC"/>
</dbReference>
<feature type="transmembrane region" description="Helical" evidence="1">
    <location>
        <begin position="77"/>
        <end position="97"/>
    </location>
</feature>
<dbReference type="RefSeq" id="WP_200353602.1">
    <property type="nucleotide sequence ID" value="NZ_JAENIL010000002.1"/>
</dbReference>
<evidence type="ECO:0000313" key="2">
    <source>
        <dbReference type="EMBL" id="MBK1875384.1"/>
    </source>
</evidence>
<feature type="transmembrane region" description="Helical" evidence="1">
    <location>
        <begin position="15"/>
        <end position="41"/>
    </location>
</feature>
<dbReference type="GO" id="GO:0015097">
    <property type="term" value="F:mercury ion transmembrane transporter activity"/>
    <property type="evidence" value="ECO:0007669"/>
    <property type="project" value="InterPro"/>
</dbReference>
<proteinExistence type="predicted"/>
<gene>
    <name evidence="2" type="ORF">JIN87_00820</name>
</gene>
<name>A0A934RUJ3_9BACT</name>
<feature type="transmembrane region" description="Helical" evidence="1">
    <location>
        <begin position="109"/>
        <end position="128"/>
    </location>
</feature>
<feature type="transmembrane region" description="Helical" evidence="1">
    <location>
        <begin position="53"/>
        <end position="70"/>
    </location>
</feature>